<accession>A0A378LYF8</accession>
<dbReference type="Proteomes" id="UP000255297">
    <property type="component" value="Unassembled WGS sequence"/>
</dbReference>
<reference evidence="1 2" key="1">
    <citation type="submission" date="2018-06" db="EMBL/GenBank/DDBJ databases">
        <authorList>
            <consortium name="Pathogen Informatics"/>
            <person name="Doyle S."/>
        </authorList>
    </citation>
    <scope>NUCLEOTIDE SEQUENCE [LARGE SCALE GENOMIC DNA]</scope>
    <source>
        <strain evidence="1 2">NCTC11532</strain>
    </source>
</reference>
<dbReference type="OrthoDB" id="5650295at2"/>
<sequence length="200" mass="23595">MTPFAEFQQKAKRLATCFARKYGQHVGCFNFFSTYLSNHVAMDDAATISMLAHCLDETYELLTYVKVIKRESQLTLDDFNEFRRNVIIGIYLVKWIQYHSSVSNYLHQNLIDIFRNHLGIYSLEDMDKDFFNTCLSELSYYCTFVYERRNEETYKNLNKKLGTTIQKDIHEAKNFTFNKNQSSLYGLYRGIMSSLGMNVY</sequence>
<dbReference type="STRING" id="1122170.GCA_000701265_01213"/>
<protein>
    <submittedName>
        <fullName evidence="1">Uncharacterized protein</fullName>
    </submittedName>
</protein>
<proteinExistence type="predicted"/>
<gene>
    <name evidence="1" type="ORF">NCTC11532_01271</name>
</gene>
<organism evidence="1 2">
    <name type="scientific">Legionella wadsworthii</name>
    <dbReference type="NCBI Taxonomy" id="28088"/>
    <lineage>
        <taxon>Bacteria</taxon>
        <taxon>Pseudomonadati</taxon>
        <taxon>Pseudomonadota</taxon>
        <taxon>Gammaproteobacteria</taxon>
        <taxon>Legionellales</taxon>
        <taxon>Legionellaceae</taxon>
        <taxon>Legionella</taxon>
    </lineage>
</organism>
<dbReference type="RefSeq" id="WP_031566153.1">
    <property type="nucleotide sequence ID" value="NZ_CAAAIS010000010.1"/>
</dbReference>
<dbReference type="EMBL" id="UGPB01000001">
    <property type="protein sequence ID" value="STY29091.1"/>
    <property type="molecule type" value="Genomic_DNA"/>
</dbReference>
<evidence type="ECO:0000313" key="1">
    <source>
        <dbReference type="EMBL" id="STY29091.1"/>
    </source>
</evidence>
<dbReference type="AlphaFoldDB" id="A0A378LYF8"/>
<name>A0A378LYF8_9GAMM</name>
<keyword evidence="2" id="KW-1185">Reference proteome</keyword>
<evidence type="ECO:0000313" key="2">
    <source>
        <dbReference type="Proteomes" id="UP000255297"/>
    </source>
</evidence>